<protein>
    <submittedName>
        <fullName evidence="2">Uncharacterized protein</fullName>
    </submittedName>
</protein>
<feature type="transmembrane region" description="Helical" evidence="1">
    <location>
        <begin position="17"/>
        <end position="35"/>
    </location>
</feature>
<dbReference type="OrthoDB" id="1262437at2"/>
<gene>
    <name evidence="2" type="ORF">GJV77_13220</name>
</gene>
<reference evidence="2 3" key="1">
    <citation type="journal article" date="2006" name="Int. J. Syst. Evol. Microbiol.">
        <title>Myroides pelagicus sp. nov., isolated from seawater in Thailand.</title>
        <authorList>
            <person name="Yoon J."/>
            <person name="Maneerat S."/>
            <person name="Kawai F."/>
            <person name="Yokota A."/>
        </authorList>
    </citation>
    <scope>NUCLEOTIDE SEQUENCE [LARGE SCALE GENOMIC DNA]</scope>
    <source>
        <strain evidence="2 3">SM1T</strain>
    </source>
</reference>
<comment type="caution">
    <text evidence="2">The sequence shown here is derived from an EMBL/GenBank/DDBJ whole genome shotgun (WGS) entry which is preliminary data.</text>
</comment>
<feature type="transmembrane region" description="Helical" evidence="1">
    <location>
        <begin position="55"/>
        <end position="74"/>
    </location>
</feature>
<evidence type="ECO:0000313" key="3">
    <source>
        <dbReference type="Proteomes" id="UP000488936"/>
    </source>
</evidence>
<dbReference type="AlphaFoldDB" id="A0A7K1GSK6"/>
<evidence type="ECO:0000256" key="1">
    <source>
        <dbReference type="SAM" id="Phobius"/>
    </source>
</evidence>
<dbReference type="EMBL" id="WMJY01000043">
    <property type="protein sequence ID" value="MTH30844.1"/>
    <property type="molecule type" value="Genomic_DNA"/>
</dbReference>
<keyword evidence="1" id="KW-0472">Membrane</keyword>
<keyword evidence="1" id="KW-0812">Transmembrane</keyword>
<organism evidence="2 3">
    <name type="scientific">Myroides pelagicus</name>
    <dbReference type="NCBI Taxonomy" id="270914"/>
    <lineage>
        <taxon>Bacteria</taxon>
        <taxon>Pseudomonadati</taxon>
        <taxon>Bacteroidota</taxon>
        <taxon>Flavobacteriia</taxon>
        <taxon>Flavobacteriales</taxon>
        <taxon>Flavobacteriaceae</taxon>
        <taxon>Myroides</taxon>
    </lineage>
</organism>
<sequence>METKDSISRKRKGRIRLFLYWLMFVLISFVQTAIAMSDLKDRPSGDLTFHFYQDVLIGSLSISVFYMLLLLLVLRIRPFVLQLVIHSLVVMGLWFYENLLVFGDREAGWSTYSLGASAYHTWDYSLWSISLALAVFFLVLKVMYNKFERDK</sequence>
<dbReference type="RefSeq" id="WP_155036816.1">
    <property type="nucleotide sequence ID" value="NZ_JAYMMG010000025.1"/>
</dbReference>
<feature type="transmembrane region" description="Helical" evidence="1">
    <location>
        <begin position="124"/>
        <end position="144"/>
    </location>
</feature>
<keyword evidence="1" id="KW-1133">Transmembrane helix</keyword>
<proteinExistence type="predicted"/>
<name>A0A7K1GSK6_9FLAO</name>
<accession>A0A7K1GSK6</accession>
<feature type="transmembrane region" description="Helical" evidence="1">
    <location>
        <begin position="79"/>
        <end position="96"/>
    </location>
</feature>
<keyword evidence="3" id="KW-1185">Reference proteome</keyword>
<dbReference type="Proteomes" id="UP000488936">
    <property type="component" value="Unassembled WGS sequence"/>
</dbReference>
<evidence type="ECO:0000313" key="2">
    <source>
        <dbReference type="EMBL" id="MTH30844.1"/>
    </source>
</evidence>